<keyword evidence="2" id="KW-1185">Reference proteome</keyword>
<organism evidence="1 2">
    <name type="scientific">Paraburkholderia ribeironis</name>
    <dbReference type="NCBI Taxonomy" id="1247936"/>
    <lineage>
        <taxon>Bacteria</taxon>
        <taxon>Pseudomonadati</taxon>
        <taxon>Pseudomonadota</taxon>
        <taxon>Betaproteobacteria</taxon>
        <taxon>Burkholderiales</taxon>
        <taxon>Burkholderiaceae</taxon>
        <taxon>Paraburkholderia</taxon>
    </lineage>
</organism>
<evidence type="ECO:0000313" key="1">
    <source>
        <dbReference type="EMBL" id="SIT37707.1"/>
    </source>
</evidence>
<reference evidence="1 2" key="1">
    <citation type="submission" date="2016-12" db="EMBL/GenBank/DDBJ databases">
        <authorList>
            <person name="Song W.-J."/>
            <person name="Kurnit D.M."/>
        </authorList>
    </citation>
    <scope>NUCLEOTIDE SEQUENCE [LARGE SCALE GENOMIC DNA]</scope>
    <source>
        <strain evidence="1 2">STM7296</strain>
    </source>
</reference>
<evidence type="ECO:0000313" key="2">
    <source>
        <dbReference type="Proteomes" id="UP000187012"/>
    </source>
</evidence>
<dbReference type="STRING" id="1247936.BN2475_120169"/>
<protein>
    <submittedName>
        <fullName evidence="1">Uncharacterized protein</fullName>
    </submittedName>
</protein>
<sequence length="70" mass="7319">MRVPSGRLNKPPRQAPTRVVRAAISRSDEVGQRACGGYNSALAFISSASMDGVPGRMGALCCRASRVISA</sequence>
<dbReference type="EMBL" id="CYGX02000012">
    <property type="protein sequence ID" value="SIT37707.1"/>
    <property type="molecule type" value="Genomic_DNA"/>
</dbReference>
<dbReference type="AlphaFoldDB" id="A0A1N7RRF2"/>
<proteinExistence type="predicted"/>
<dbReference type="Proteomes" id="UP000187012">
    <property type="component" value="Unassembled WGS sequence"/>
</dbReference>
<accession>A0A1N7RRF2</accession>
<name>A0A1N7RRF2_9BURK</name>
<gene>
    <name evidence="1" type="ORF">BN2475_120169</name>
</gene>